<organism evidence="1 2">
    <name type="scientific">Trichogramma brassicae</name>
    <dbReference type="NCBI Taxonomy" id="86971"/>
    <lineage>
        <taxon>Eukaryota</taxon>
        <taxon>Metazoa</taxon>
        <taxon>Ecdysozoa</taxon>
        <taxon>Arthropoda</taxon>
        <taxon>Hexapoda</taxon>
        <taxon>Insecta</taxon>
        <taxon>Pterygota</taxon>
        <taxon>Neoptera</taxon>
        <taxon>Endopterygota</taxon>
        <taxon>Hymenoptera</taxon>
        <taxon>Apocrita</taxon>
        <taxon>Proctotrupomorpha</taxon>
        <taxon>Chalcidoidea</taxon>
        <taxon>Trichogrammatidae</taxon>
        <taxon>Trichogramma</taxon>
    </lineage>
</organism>
<accession>A0A6H5IGP4</accession>
<dbReference type="AlphaFoldDB" id="A0A6H5IGP4"/>
<dbReference type="EMBL" id="CADCXV010000761">
    <property type="protein sequence ID" value="CAB0034899.1"/>
    <property type="molecule type" value="Genomic_DNA"/>
</dbReference>
<gene>
    <name evidence="1" type="ORF">TBRA_LOCUS6797</name>
</gene>
<sequence length="196" mass="22467">MKTSMWGNQNKSLLSFILKIGRKKLILFDLAKPFQRKLRRKICEPNFLTTPDSKTCFRVHHRASSWRSLGDISQLIWRNKLAPERRTRRRGSGAVRHVDGYRALTSIHLLKARRGEREKSGVATQRDPRWTACSSCSGWARNGADRPNIGCSCARLTLVRSNRETKVNVLRSRGQRSYKLRAGAASRDRIGCIEFT</sequence>
<reference evidence="1 2" key="1">
    <citation type="submission" date="2020-02" db="EMBL/GenBank/DDBJ databases">
        <authorList>
            <person name="Ferguson B K."/>
        </authorList>
    </citation>
    <scope>NUCLEOTIDE SEQUENCE [LARGE SCALE GENOMIC DNA]</scope>
</reference>
<evidence type="ECO:0000313" key="2">
    <source>
        <dbReference type="Proteomes" id="UP000479190"/>
    </source>
</evidence>
<keyword evidence="2" id="KW-1185">Reference proteome</keyword>
<proteinExistence type="predicted"/>
<evidence type="ECO:0000313" key="1">
    <source>
        <dbReference type="EMBL" id="CAB0034899.1"/>
    </source>
</evidence>
<protein>
    <submittedName>
        <fullName evidence="1">Uncharacterized protein</fullName>
    </submittedName>
</protein>
<dbReference type="Proteomes" id="UP000479190">
    <property type="component" value="Unassembled WGS sequence"/>
</dbReference>
<name>A0A6H5IGP4_9HYME</name>